<gene>
    <name evidence="3" type="ORF">B7R21_17405</name>
</gene>
<dbReference type="GO" id="GO:0016491">
    <property type="term" value="F:oxidoreductase activity"/>
    <property type="evidence" value="ECO:0007669"/>
    <property type="project" value="UniProtKB-KW"/>
</dbReference>
<comment type="caution">
    <text evidence="3">The sequence shown here is derived from an EMBL/GenBank/DDBJ whole genome shotgun (WGS) entry which is preliminary data.</text>
</comment>
<comment type="similarity">
    <text evidence="1">Belongs to the short-chain dehydrogenases/reductases (SDR) family.</text>
</comment>
<dbReference type="RefSeq" id="WP_116284533.1">
    <property type="nucleotide sequence ID" value="NZ_NBXA01000033.1"/>
</dbReference>
<dbReference type="Proteomes" id="UP000256709">
    <property type="component" value="Unassembled WGS sequence"/>
</dbReference>
<dbReference type="GO" id="GO:0032787">
    <property type="term" value="P:monocarboxylic acid metabolic process"/>
    <property type="evidence" value="ECO:0007669"/>
    <property type="project" value="UniProtKB-ARBA"/>
</dbReference>
<proteinExistence type="inferred from homology"/>
<dbReference type="PRINTS" id="PR00081">
    <property type="entry name" value="GDHRDH"/>
</dbReference>
<dbReference type="EMBL" id="NBXA01000033">
    <property type="protein sequence ID" value="RFA07002.1"/>
    <property type="molecule type" value="Genomic_DNA"/>
</dbReference>
<dbReference type="PROSITE" id="PS00061">
    <property type="entry name" value="ADH_SHORT"/>
    <property type="match status" value="1"/>
</dbReference>
<dbReference type="Pfam" id="PF13561">
    <property type="entry name" value="adh_short_C2"/>
    <property type="match status" value="1"/>
</dbReference>
<dbReference type="InterPro" id="IPR050259">
    <property type="entry name" value="SDR"/>
</dbReference>
<reference evidence="3 4" key="1">
    <citation type="submission" date="2017-04" db="EMBL/GenBank/DDBJ databases">
        <title>Comparative genome analysis of Subtercola boreus.</title>
        <authorList>
            <person name="Cho Y.-J."/>
            <person name="Cho A."/>
            <person name="Kim O.-S."/>
            <person name="Lee J.-I."/>
        </authorList>
    </citation>
    <scope>NUCLEOTIDE SEQUENCE [LARGE SCALE GENOMIC DNA]</scope>
    <source>
        <strain evidence="3 4">P27444</strain>
    </source>
</reference>
<evidence type="ECO:0000256" key="1">
    <source>
        <dbReference type="ARBA" id="ARBA00006484"/>
    </source>
</evidence>
<accession>A0A3E0VAW5</accession>
<evidence type="ECO:0000313" key="3">
    <source>
        <dbReference type="EMBL" id="RFA07002.1"/>
    </source>
</evidence>
<dbReference type="PANTHER" id="PTHR42879">
    <property type="entry name" value="3-OXOACYL-(ACYL-CARRIER-PROTEIN) REDUCTASE"/>
    <property type="match status" value="1"/>
</dbReference>
<dbReference type="PRINTS" id="PR00080">
    <property type="entry name" value="SDRFAMILY"/>
</dbReference>
<evidence type="ECO:0008006" key="5">
    <source>
        <dbReference type="Google" id="ProtNLM"/>
    </source>
</evidence>
<name>A0A3E0VAW5_9MICO</name>
<dbReference type="AlphaFoldDB" id="A0A3E0VAW5"/>
<dbReference type="OrthoDB" id="9786435at2"/>
<dbReference type="InterPro" id="IPR020904">
    <property type="entry name" value="Sc_DH/Rdtase_CS"/>
</dbReference>
<dbReference type="SUPFAM" id="SSF51735">
    <property type="entry name" value="NAD(P)-binding Rossmann-fold domains"/>
    <property type="match status" value="1"/>
</dbReference>
<protein>
    <recommendedName>
        <fullName evidence="5">Dehydrogenase</fullName>
    </recommendedName>
</protein>
<sequence length="250" mass="26034">MKRRIAVVTGAADGLGQATAIRLAKDGYDIVAADIAPTDETVEAVSGLGVRSLGVRCDVSVEESVTALADAVADFGGADVLVNNAGIYPFILFKDLTTEQWRRIFSINLDGMFYTCKALLPQMQKKGWGRVVNIASNSFINGADPMLAGYVSSKGGIIGLTRALGSEYGEFGITVNAVAPGLLVTKTTAALIGEPGTPGASKWDNMIALQSIKRSGVPEDVVGAISFLTSDDASYITAQTLVVDGGLARV</sequence>
<dbReference type="PANTHER" id="PTHR42879:SF2">
    <property type="entry name" value="3-OXOACYL-[ACYL-CARRIER-PROTEIN] REDUCTASE FABG"/>
    <property type="match status" value="1"/>
</dbReference>
<dbReference type="InterPro" id="IPR036291">
    <property type="entry name" value="NAD(P)-bd_dom_sf"/>
</dbReference>
<dbReference type="InterPro" id="IPR002347">
    <property type="entry name" value="SDR_fam"/>
</dbReference>
<dbReference type="Gene3D" id="3.40.50.720">
    <property type="entry name" value="NAD(P)-binding Rossmann-like Domain"/>
    <property type="match status" value="1"/>
</dbReference>
<dbReference type="FunFam" id="3.40.50.720:FF:000084">
    <property type="entry name" value="Short-chain dehydrogenase reductase"/>
    <property type="match status" value="1"/>
</dbReference>
<evidence type="ECO:0000313" key="4">
    <source>
        <dbReference type="Proteomes" id="UP000256709"/>
    </source>
</evidence>
<organism evidence="3 4">
    <name type="scientific">Subtercola boreus</name>
    <dbReference type="NCBI Taxonomy" id="120213"/>
    <lineage>
        <taxon>Bacteria</taxon>
        <taxon>Bacillati</taxon>
        <taxon>Actinomycetota</taxon>
        <taxon>Actinomycetes</taxon>
        <taxon>Micrococcales</taxon>
        <taxon>Microbacteriaceae</taxon>
        <taxon>Subtercola</taxon>
    </lineage>
</organism>
<evidence type="ECO:0000256" key="2">
    <source>
        <dbReference type="ARBA" id="ARBA00023002"/>
    </source>
</evidence>
<keyword evidence="2" id="KW-0560">Oxidoreductase</keyword>